<reference evidence="2" key="1">
    <citation type="submission" date="2021-02" db="EMBL/GenBank/DDBJ databases">
        <authorList>
            <person name="Dougan E. K."/>
            <person name="Rhodes N."/>
            <person name="Thang M."/>
            <person name="Chan C."/>
        </authorList>
    </citation>
    <scope>NUCLEOTIDE SEQUENCE</scope>
</reference>
<comment type="caution">
    <text evidence="2">The sequence shown here is derived from an EMBL/GenBank/DDBJ whole genome shotgun (WGS) entry which is preliminary data.</text>
</comment>
<dbReference type="EMBL" id="CAJNNV010021234">
    <property type="protein sequence ID" value="CAE8607324.1"/>
    <property type="molecule type" value="Genomic_DNA"/>
</dbReference>
<feature type="compositionally biased region" description="Polar residues" evidence="1">
    <location>
        <begin position="11"/>
        <end position="26"/>
    </location>
</feature>
<gene>
    <name evidence="2" type="ORF">PGLA1383_LOCUS25259</name>
</gene>
<name>A0A813EZC5_POLGL</name>
<dbReference type="Proteomes" id="UP000654075">
    <property type="component" value="Unassembled WGS sequence"/>
</dbReference>
<accession>A0A813EZC5</accession>
<feature type="region of interest" description="Disordered" evidence="1">
    <location>
        <begin position="1"/>
        <end position="49"/>
    </location>
</feature>
<evidence type="ECO:0000313" key="3">
    <source>
        <dbReference type="Proteomes" id="UP000654075"/>
    </source>
</evidence>
<proteinExistence type="predicted"/>
<protein>
    <submittedName>
        <fullName evidence="2">Uncharacterized protein</fullName>
    </submittedName>
</protein>
<evidence type="ECO:0000313" key="2">
    <source>
        <dbReference type="EMBL" id="CAE8607324.1"/>
    </source>
</evidence>
<sequence>MSKRGPWGDTLQLTSAKRRPSQSSQLGPWGDRLPSKADRPSKADKGPWGEVGEAVLDAVAGPWGDALQPCRAKQHPQVSLDFDAGSVESLVRDVLRTQSAQANKVTKYVQNGADAKQVEKRWLTGGKSCRCGKASGTCSKQVDLERLQAVCKEFWGIPAAERAELFRILYVQQHGSEGSLLGSIGEPIEPLGLVAVQWNLAGKRVCFSNFVHLLGTSQNSIRNSINGVPICRKSAENLACPASLPSQRKPGMSIKK</sequence>
<organism evidence="2 3">
    <name type="scientific">Polarella glacialis</name>
    <name type="common">Dinoflagellate</name>
    <dbReference type="NCBI Taxonomy" id="89957"/>
    <lineage>
        <taxon>Eukaryota</taxon>
        <taxon>Sar</taxon>
        <taxon>Alveolata</taxon>
        <taxon>Dinophyceae</taxon>
        <taxon>Suessiales</taxon>
        <taxon>Suessiaceae</taxon>
        <taxon>Polarella</taxon>
    </lineage>
</organism>
<dbReference type="AlphaFoldDB" id="A0A813EZC5"/>
<evidence type="ECO:0000256" key="1">
    <source>
        <dbReference type="SAM" id="MobiDB-lite"/>
    </source>
</evidence>
<keyword evidence="3" id="KW-1185">Reference proteome</keyword>
<feature type="compositionally biased region" description="Basic and acidic residues" evidence="1">
    <location>
        <begin position="33"/>
        <end position="47"/>
    </location>
</feature>